<evidence type="ECO:0000313" key="1">
    <source>
        <dbReference type="EMBL" id="MBM6575670.1"/>
    </source>
</evidence>
<gene>
    <name evidence="1" type="ORF">ILT43_04745</name>
</gene>
<reference evidence="1 2" key="1">
    <citation type="submission" date="2020-12" db="EMBL/GenBank/DDBJ databases">
        <title>Sphingomonas sp.</title>
        <authorList>
            <person name="Kim M.K."/>
        </authorList>
    </citation>
    <scope>NUCLEOTIDE SEQUENCE [LARGE SCALE GENOMIC DNA]</scope>
    <source>
        <strain evidence="1 2">BT552</strain>
    </source>
</reference>
<name>A0ABS2D433_9SPHN</name>
<evidence type="ECO:0000313" key="2">
    <source>
        <dbReference type="Proteomes" id="UP000763641"/>
    </source>
</evidence>
<accession>A0ABS2D433</accession>
<keyword evidence="2" id="KW-1185">Reference proteome</keyword>
<dbReference type="EMBL" id="JAFEMC010000001">
    <property type="protein sequence ID" value="MBM6575670.1"/>
    <property type="molecule type" value="Genomic_DNA"/>
</dbReference>
<dbReference type="Proteomes" id="UP000763641">
    <property type="component" value="Unassembled WGS sequence"/>
</dbReference>
<sequence length="177" mass="18774">MKPLASLSSQLLARKGQARPAMRSQAFAMSHTPQTMAVSADDLGWNDMGGEPVVAAVTAPEPSIVPVAEAPVSLPVEAPPVLTERAVLRERVEARPVSIATAARIGRDSAAQTKRGKAAFTLRLDTDRHLRLRLASAVANRSAQALVADALDAFLNTMPEVEALIEQLPAPKARRTA</sequence>
<dbReference type="RefSeq" id="WP_204195538.1">
    <property type="nucleotide sequence ID" value="NZ_JAFEMC010000001.1"/>
</dbReference>
<proteinExistence type="predicted"/>
<protein>
    <submittedName>
        <fullName evidence="1">Uncharacterized protein</fullName>
    </submittedName>
</protein>
<organism evidence="1 2">
    <name type="scientific">Sphingomonas longa</name>
    <dbReference type="NCBI Taxonomy" id="2778730"/>
    <lineage>
        <taxon>Bacteria</taxon>
        <taxon>Pseudomonadati</taxon>
        <taxon>Pseudomonadota</taxon>
        <taxon>Alphaproteobacteria</taxon>
        <taxon>Sphingomonadales</taxon>
        <taxon>Sphingomonadaceae</taxon>
        <taxon>Sphingomonas</taxon>
    </lineage>
</organism>
<comment type="caution">
    <text evidence="1">The sequence shown here is derived from an EMBL/GenBank/DDBJ whole genome shotgun (WGS) entry which is preliminary data.</text>
</comment>